<evidence type="ECO:0000256" key="3">
    <source>
        <dbReference type="PROSITE-ProRule" id="PRU00708"/>
    </source>
</evidence>
<dbReference type="InterPro" id="IPR046960">
    <property type="entry name" value="PPR_At4g14850-like_plant"/>
</dbReference>
<dbReference type="GO" id="GO:0009451">
    <property type="term" value="P:RNA modification"/>
    <property type="evidence" value="ECO:0007669"/>
    <property type="project" value="InterPro"/>
</dbReference>
<evidence type="ECO:0000313" key="5">
    <source>
        <dbReference type="Proteomes" id="UP000594263"/>
    </source>
</evidence>
<dbReference type="InterPro" id="IPR002885">
    <property type="entry name" value="PPR_rpt"/>
</dbReference>
<dbReference type="AlphaFoldDB" id="A0A7N0U035"/>
<sequence>MIVSGVIQIPFAASQLLSSSALVDYCYARSLFRRISSPNTFIWNMMLKRSELGRELSDSDHPLLLYREMLGTGGLRPDGHTFMYLLKGLMGCGCDVGAVEQVHAAILTAGFGTSEFVLSVLLRLYVDCGLVEKGRQVFDEMSEPGLIVWTALIRAYVCFESPIRALELFKRMRESDVMPDSVALATVVLACGLAKNLSVAKAVHGFVIRCGVVVDEVLSVGVISMYGECGFLDLAYRIFEGIPLKKRNNVAWNCMIFQCVQRDRLELARKLFTSMPNKDVVTWNTLIQGLCRAGHHKETLALFHEMESKGVKANSVTLLGALSACASLGALKAGTWIHSYAKKNQMNSDGSLDSSLVEMYSKCGNIDKALHLFDNSVRRDLFSWTAIICGLALHGRGTKALDYFSMMVEAGIQPDDITLIGVLNACAHSGLLDQGWWYFESMKTVHRLEPKIEHYGCMVDLLGRMGHVSEAYKLINSMPMPANEVIWGTLLSACRIHNNVELGEISSRMLLLLDPHDPWVRVMLSNMYAKEARWEGVQRLRKELKEKGLRKSPGCSSLEVDGAVHEFLVGHSSHSHHEQIHSILRMLESHFENMIFHHTEDFAISI</sequence>
<evidence type="ECO:0000313" key="4">
    <source>
        <dbReference type="EnsemblPlants" id="Kaladp0049s0073.1.v1.1.CDS.1"/>
    </source>
</evidence>
<dbReference type="NCBIfam" id="TIGR00756">
    <property type="entry name" value="PPR"/>
    <property type="match status" value="3"/>
</dbReference>
<organism evidence="4 5">
    <name type="scientific">Kalanchoe fedtschenkoi</name>
    <name type="common">Lavender scallops</name>
    <name type="synonym">South American air plant</name>
    <dbReference type="NCBI Taxonomy" id="63787"/>
    <lineage>
        <taxon>Eukaryota</taxon>
        <taxon>Viridiplantae</taxon>
        <taxon>Streptophyta</taxon>
        <taxon>Embryophyta</taxon>
        <taxon>Tracheophyta</taxon>
        <taxon>Spermatophyta</taxon>
        <taxon>Magnoliopsida</taxon>
        <taxon>eudicotyledons</taxon>
        <taxon>Gunneridae</taxon>
        <taxon>Pentapetalae</taxon>
        <taxon>Saxifragales</taxon>
        <taxon>Crassulaceae</taxon>
        <taxon>Kalanchoe</taxon>
    </lineage>
</organism>
<dbReference type="PROSITE" id="PS51375">
    <property type="entry name" value="PPR"/>
    <property type="match status" value="3"/>
</dbReference>
<dbReference type="InterPro" id="IPR046848">
    <property type="entry name" value="E_motif"/>
</dbReference>
<reference evidence="4" key="1">
    <citation type="submission" date="2021-01" db="UniProtKB">
        <authorList>
            <consortium name="EnsemblPlants"/>
        </authorList>
    </citation>
    <scope>IDENTIFICATION</scope>
</reference>
<dbReference type="OMA" id="SMIRTMP"/>
<dbReference type="Pfam" id="PF20431">
    <property type="entry name" value="E_motif"/>
    <property type="match status" value="1"/>
</dbReference>
<dbReference type="Gramene" id="Kaladp0049s0073.1.v1.1">
    <property type="protein sequence ID" value="Kaladp0049s0073.1.v1.1.CDS.1"/>
    <property type="gene ID" value="Kaladp0049s0073.v1.1"/>
</dbReference>
<dbReference type="PANTHER" id="PTHR47926:SF340">
    <property type="entry name" value="PENTATRICOPEPTIDE REPEAT-CONTAINING PROTEIN"/>
    <property type="match status" value="1"/>
</dbReference>
<feature type="repeat" description="PPR" evidence="3">
    <location>
        <begin position="145"/>
        <end position="179"/>
    </location>
</feature>
<dbReference type="GO" id="GO:0003723">
    <property type="term" value="F:RNA binding"/>
    <property type="evidence" value="ECO:0007669"/>
    <property type="project" value="InterPro"/>
</dbReference>
<dbReference type="FunFam" id="1.25.40.10:FF:000333">
    <property type="entry name" value="Pentatricopeptide repeat-containing protein"/>
    <property type="match status" value="1"/>
</dbReference>
<feature type="repeat" description="PPR" evidence="3">
    <location>
        <begin position="380"/>
        <end position="414"/>
    </location>
</feature>
<name>A0A7N0U035_KALFE</name>
<keyword evidence="5" id="KW-1185">Reference proteome</keyword>
<evidence type="ECO:0000256" key="2">
    <source>
        <dbReference type="ARBA" id="ARBA00022737"/>
    </source>
</evidence>
<feature type="repeat" description="PPR" evidence="3">
    <location>
        <begin position="279"/>
        <end position="313"/>
    </location>
</feature>
<dbReference type="Proteomes" id="UP000594263">
    <property type="component" value="Unplaced"/>
</dbReference>
<evidence type="ECO:0000256" key="1">
    <source>
        <dbReference type="ARBA" id="ARBA00006643"/>
    </source>
</evidence>
<protein>
    <submittedName>
        <fullName evidence="4">Uncharacterized protein</fullName>
    </submittedName>
</protein>
<dbReference type="Pfam" id="PF01535">
    <property type="entry name" value="PPR"/>
    <property type="match status" value="4"/>
</dbReference>
<dbReference type="PANTHER" id="PTHR47926">
    <property type="entry name" value="PENTATRICOPEPTIDE REPEAT-CONTAINING PROTEIN"/>
    <property type="match status" value="1"/>
</dbReference>
<accession>A0A7N0U035</accession>
<dbReference type="Gene3D" id="1.25.40.10">
    <property type="entry name" value="Tetratricopeptide repeat domain"/>
    <property type="match status" value="4"/>
</dbReference>
<keyword evidence="2" id="KW-0677">Repeat</keyword>
<dbReference type="EnsemblPlants" id="Kaladp0049s0073.1.v1.1">
    <property type="protein sequence ID" value="Kaladp0049s0073.1.v1.1.CDS.1"/>
    <property type="gene ID" value="Kaladp0049s0073.v1.1"/>
</dbReference>
<dbReference type="Pfam" id="PF13041">
    <property type="entry name" value="PPR_2"/>
    <property type="match status" value="2"/>
</dbReference>
<dbReference type="InterPro" id="IPR011990">
    <property type="entry name" value="TPR-like_helical_dom_sf"/>
</dbReference>
<proteinExistence type="inferred from homology"/>
<dbReference type="FunFam" id="1.25.40.10:FF:000184">
    <property type="entry name" value="Pentatricopeptide repeat-containing protein, chloroplastic"/>
    <property type="match status" value="1"/>
</dbReference>
<comment type="similarity">
    <text evidence="1">Belongs to the PPR family. PCMP-H subfamily.</text>
</comment>